<evidence type="ECO:0000256" key="3">
    <source>
        <dbReference type="ARBA" id="ARBA00008817"/>
    </source>
</evidence>
<evidence type="ECO:0000256" key="10">
    <source>
        <dbReference type="ARBA" id="ARBA00023015"/>
    </source>
</evidence>
<dbReference type="EMBL" id="CENE01000008">
    <property type="protein sequence ID" value="CEQ40722.1"/>
    <property type="molecule type" value="Genomic_DNA"/>
</dbReference>
<evidence type="ECO:0000313" key="18">
    <source>
        <dbReference type="Proteomes" id="UP000243876"/>
    </source>
</evidence>
<protein>
    <recommendedName>
        <fullName evidence="5 15">Mediator of RNA polymerase II transcription subunit 4</fullName>
    </recommendedName>
    <alternativeName>
        <fullName evidence="15">Mediator complex subunit 4</fullName>
    </alternativeName>
</protein>
<dbReference type="InterPro" id="IPR036869">
    <property type="entry name" value="J_dom_sf"/>
</dbReference>
<keyword evidence="15" id="KW-0010">Activator</keyword>
<dbReference type="GO" id="GO:0030150">
    <property type="term" value="P:protein import into mitochondrial matrix"/>
    <property type="evidence" value="ECO:0007669"/>
    <property type="project" value="InterPro"/>
</dbReference>
<keyword evidence="11" id="KW-0496">Mitochondrion</keyword>
<comment type="function">
    <text evidence="15">Component of the Mediator complex, a coactivator involved in the regulated transcription of nearly all RNA polymerase II-dependent genes. Mediator functions as a bridge to convey information from gene-specific regulatory proteins to the basal RNA polymerase II transcription machinery. Mediator is recruited to promoters by direct interactions with regulatory proteins and serves as a scaffold for the assembly of a functional preinitiation complex with RNA polymerase II and the general transcription factors.</text>
</comment>
<evidence type="ECO:0000256" key="8">
    <source>
        <dbReference type="ARBA" id="ARBA00022927"/>
    </source>
</evidence>
<dbReference type="GO" id="GO:0016592">
    <property type="term" value="C:mediator complex"/>
    <property type="evidence" value="ECO:0007669"/>
    <property type="project" value="InterPro"/>
</dbReference>
<evidence type="ECO:0000256" key="5">
    <source>
        <dbReference type="ARBA" id="ARBA00020629"/>
    </source>
</evidence>
<gene>
    <name evidence="17" type="primary">SPOSA6832_02379</name>
    <name evidence="15" type="synonym">MED4</name>
</gene>
<dbReference type="GO" id="GO:0005744">
    <property type="term" value="C:TIM23 mitochondrial import inner membrane translocase complex"/>
    <property type="evidence" value="ECO:0007669"/>
    <property type="project" value="InterPro"/>
</dbReference>
<keyword evidence="6" id="KW-0813">Transport</keyword>
<keyword evidence="8" id="KW-0653">Protein transport</keyword>
<evidence type="ECO:0000256" key="15">
    <source>
        <dbReference type="RuleBase" id="RU364141"/>
    </source>
</evidence>
<keyword evidence="9" id="KW-0811">Translocation</keyword>
<evidence type="ECO:0000256" key="2">
    <source>
        <dbReference type="ARBA" id="ARBA00004637"/>
    </source>
</evidence>
<comment type="similarity">
    <text evidence="4 15">Belongs to the Mediator complex subunit 4 family.</text>
</comment>
<evidence type="ECO:0000256" key="14">
    <source>
        <dbReference type="ARBA" id="ARBA00023242"/>
    </source>
</evidence>
<dbReference type="GO" id="GO:0006357">
    <property type="term" value="P:regulation of transcription by RNA polymerase II"/>
    <property type="evidence" value="ECO:0007669"/>
    <property type="project" value="InterPro"/>
</dbReference>
<dbReference type="PANTHER" id="PTHR12388:SF0">
    <property type="entry name" value="MITOCHONDRIAL IMPORT INNER MEMBRANE TRANSLOCASE SUBUNIT TIM16"/>
    <property type="match status" value="1"/>
</dbReference>
<evidence type="ECO:0000256" key="9">
    <source>
        <dbReference type="ARBA" id="ARBA00023010"/>
    </source>
</evidence>
<evidence type="ECO:0000256" key="12">
    <source>
        <dbReference type="ARBA" id="ARBA00023136"/>
    </source>
</evidence>
<name>A0A0D6EL43_SPOSA</name>
<evidence type="ECO:0000256" key="11">
    <source>
        <dbReference type="ARBA" id="ARBA00023128"/>
    </source>
</evidence>
<evidence type="ECO:0000256" key="16">
    <source>
        <dbReference type="SAM" id="MobiDB-lite"/>
    </source>
</evidence>
<dbReference type="InterPro" id="IPR005341">
    <property type="entry name" value="Tim16"/>
</dbReference>
<dbReference type="Gene3D" id="1.10.287.110">
    <property type="entry name" value="DnaJ domain"/>
    <property type="match status" value="1"/>
</dbReference>
<dbReference type="GO" id="GO:0003712">
    <property type="term" value="F:transcription coregulator activity"/>
    <property type="evidence" value="ECO:0007669"/>
    <property type="project" value="InterPro"/>
</dbReference>
<dbReference type="Proteomes" id="UP000243876">
    <property type="component" value="Unassembled WGS sequence"/>
</dbReference>
<evidence type="ECO:0000256" key="6">
    <source>
        <dbReference type="ARBA" id="ARBA00022448"/>
    </source>
</evidence>
<dbReference type="Pfam" id="PF03656">
    <property type="entry name" value="Pam16"/>
    <property type="match status" value="1"/>
</dbReference>
<sequence>MAVPALPPPLTPSEIAQIPSASLPIGPQITHLLSEFASLSIQLFTLLSSPSPSSNSSTAPIYLALSHLDAKLARLLAMLATHQARQSRIAHLIETLRTLDQAWHSSAQTLHRCVAQLDPIVASGTSDRAAIASASSSDLTAPALLSYARLLAPFTSAPPSSLYPPEEKLRGVGATDPTGRSLPPGAIPPFPTEAAMRRGRLQFGREAVGMGETNEVGARRDGAVQPDQGPAKVDAATRLEQEAKRHEAPPPPPVEEETFDFDLDLNPDLASDDGRRFSFAFAASAPPTWPHAPPPTMSAPRVIAQVVILGSQILGKAFVQAWRQAARNARASESAGGSVAGAGGRTAGDAVSRAHNMTLDEAAQILNVKKGTFKEESELQQMLKNFDHLFTANAPTTAEGKPHSSHYLQSKIVRAKERIEAEIKGADAGGAPKAGAAAEGPAAGEAGKGH</sequence>
<evidence type="ECO:0000256" key="4">
    <source>
        <dbReference type="ARBA" id="ARBA00009626"/>
    </source>
</evidence>
<reference evidence="18" key="1">
    <citation type="submission" date="2015-02" db="EMBL/GenBank/DDBJ databases">
        <authorList>
            <person name="Gon?alves P."/>
        </authorList>
    </citation>
    <scope>NUCLEOTIDE SEQUENCE [LARGE SCALE GENOMIC DNA]</scope>
</reference>
<evidence type="ECO:0000256" key="7">
    <source>
        <dbReference type="ARBA" id="ARBA00022792"/>
    </source>
</evidence>
<dbReference type="AlphaFoldDB" id="A0A0D6EL43"/>
<keyword evidence="12" id="KW-0472">Membrane</keyword>
<comment type="subcellular location">
    <subcellularLocation>
        <location evidence="2">Mitochondrion inner membrane</location>
        <topology evidence="2">Peripheral membrane protein</topology>
    </subcellularLocation>
    <subcellularLocation>
        <location evidence="1 15">Nucleus</location>
    </subcellularLocation>
</comment>
<feature type="region of interest" description="Disordered" evidence="16">
    <location>
        <begin position="426"/>
        <end position="450"/>
    </location>
</feature>
<dbReference type="OrthoDB" id="10262892at2759"/>
<comment type="similarity">
    <text evidence="3">Belongs to the TIM16/PAM16 family.</text>
</comment>
<dbReference type="PANTHER" id="PTHR12388">
    <property type="entry name" value="MITOCHONDRIA ASSOCIATED GRANULOCYTE MACROPHAGE CSF SIGNALING MOLECULE"/>
    <property type="match status" value="1"/>
</dbReference>
<feature type="compositionally biased region" description="Low complexity" evidence="16">
    <location>
        <begin position="429"/>
        <end position="450"/>
    </location>
</feature>
<comment type="subunit">
    <text evidence="15">Component of the Mediator complex.</text>
</comment>
<keyword evidence="14 15" id="KW-0539">Nucleus</keyword>
<keyword evidence="13 15" id="KW-0804">Transcription</keyword>
<evidence type="ECO:0000256" key="1">
    <source>
        <dbReference type="ARBA" id="ARBA00004123"/>
    </source>
</evidence>
<organism evidence="17 18">
    <name type="scientific">Sporidiobolus salmonicolor</name>
    <name type="common">Yeast-like fungus</name>
    <name type="synonym">Sporobolomyces salmonicolor</name>
    <dbReference type="NCBI Taxonomy" id="5005"/>
    <lineage>
        <taxon>Eukaryota</taxon>
        <taxon>Fungi</taxon>
        <taxon>Dikarya</taxon>
        <taxon>Basidiomycota</taxon>
        <taxon>Pucciniomycotina</taxon>
        <taxon>Microbotryomycetes</taxon>
        <taxon>Sporidiobolales</taxon>
        <taxon>Sporidiobolaceae</taxon>
        <taxon>Sporobolomyces</taxon>
    </lineage>
</organism>
<dbReference type="Pfam" id="PF10018">
    <property type="entry name" value="Med4"/>
    <property type="match status" value="1"/>
</dbReference>
<feature type="non-terminal residue" evidence="17">
    <location>
        <position position="1"/>
    </location>
</feature>
<feature type="region of interest" description="Disordered" evidence="16">
    <location>
        <begin position="171"/>
        <end position="190"/>
    </location>
</feature>
<evidence type="ECO:0000313" key="17">
    <source>
        <dbReference type="EMBL" id="CEQ40722.1"/>
    </source>
</evidence>
<keyword evidence="7" id="KW-0999">Mitochondrion inner membrane</keyword>
<keyword evidence="18" id="KW-1185">Reference proteome</keyword>
<dbReference type="InterPro" id="IPR019258">
    <property type="entry name" value="Mediator_Med4"/>
</dbReference>
<proteinExistence type="inferred from homology"/>
<accession>A0A0D6EL43</accession>
<keyword evidence="10 15" id="KW-0805">Transcription regulation</keyword>
<evidence type="ECO:0000256" key="13">
    <source>
        <dbReference type="ARBA" id="ARBA00023163"/>
    </source>
</evidence>